<dbReference type="SUPFAM" id="SSF143437">
    <property type="entry name" value="THUMP domain-like"/>
    <property type="match status" value="1"/>
</dbReference>
<dbReference type="Proteomes" id="UP000290244">
    <property type="component" value="Chromosome"/>
</dbReference>
<evidence type="ECO:0000256" key="4">
    <source>
        <dbReference type="ARBA" id="ARBA00022679"/>
    </source>
</evidence>
<evidence type="ECO:0000259" key="13">
    <source>
        <dbReference type="PROSITE" id="PS51165"/>
    </source>
</evidence>
<dbReference type="GO" id="GO:0052837">
    <property type="term" value="P:thiazole biosynthetic process"/>
    <property type="evidence" value="ECO:0007669"/>
    <property type="project" value="InterPro"/>
</dbReference>
<dbReference type="GO" id="GO:0002937">
    <property type="term" value="P:tRNA 4-thiouridine biosynthesis"/>
    <property type="evidence" value="ECO:0007669"/>
    <property type="project" value="TreeGrafter"/>
</dbReference>
<dbReference type="GO" id="GO:0009229">
    <property type="term" value="P:thiamine diphosphate biosynthetic process"/>
    <property type="evidence" value="ECO:0007669"/>
    <property type="project" value="UniProtKB-UniRule"/>
</dbReference>
<dbReference type="InterPro" id="IPR004114">
    <property type="entry name" value="THUMP_dom"/>
</dbReference>
<evidence type="ECO:0000256" key="8">
    <source>
        <dbReference type="ARBA" id="ARBA00022977"/>
    </source>
</evidence>
<evidence type="ECO:0000256" key="5">
    <source>
        <dbReference type="ARBA" id="ARBA00022741"/>
    </source>
</evidence>
<evidence type="ECO:0000313" key="14">
    <source>
        <dbReference type="EMBL" id="QBG37082.1"/>
    </source>
</evidence>
<evidence type="ECO:0000256" key="7">
    <source>
        <dbReference type="ARBA" id="ARBA00022884"/>
    </source>
</evidence>
<evidence type="ECO:0000256" key="10">
    <source>
        <dbReference type="ARBA" id="ARBA00023284"/>
    </source>
</evidence>
<dbReference type="EC" id="2.8.1.4" evidence="11"/>
<dbReference type="AlphaFoldDB" id="A0A4P6PBK3"/>
<dbReference type="SUPFAM" id="SSF52821">
    <property type="entry name" value="Rhodanese/Cell cycle control phosphatase"/>
    <property type="match status" value="1"/>
</dbReference>
<evidence type="ECO:0000256" key="11">
    <source>
        <dbReference type="HAMAP-Rule" id="MF_00021"/>
    </source>
</evidence>
<dbReference type="HAMAP" id="MF_00021">
    <property type="entry name" value="ThiI"/>
    <property type="match status" value="1"/>
</dbReference>
<reference evidence="14 15" key="1">
    <citation type="submission" date="2018-12" db="EMBL/GenBank/DDBJ databases">
        <title>Complete genome of Litorilituus sediminis.</title>
        <authorList>
            <person name="Liu A."/>
            <person name="Rong J."/>
        </authorList>
    </citation>
    <scope>NUCLEOTIDE SEQUENCE [LARGE SCALE GENOMIC DNA]</scope>
    <source>
        <strain evidence="14 15">JCM 17549</strain>
    </source>
</reference>
<dbReference type="InterPro" id="IPR003720">
    <property type="entry name" value="tRNA_STrfase"/>
</dbReference>
<dbReference type="NCBIfam" id="TIGR04271">
    <property type="entry name" value="ThiI_C_thiazole"/>
    <property type="match status" value="1"/>
</dbReference>
<dbReference type="GO" id="GO:0005829">
    <property type="term" value="C:cytosol"/>
    <property type="evidence" value="ECO:0007669"/>
    <property type="project" value="TreeGrafter"/>
</dbReference>
<keyword evidence="2 11" id="KW-0963">Cytoplasm</keyword>
<comment type="similarity">
    <text evidence="11">Belongs to the ThiI family.</text>
</comment>
<dbReference type="Pfam" id="PF02926">
    <property type="entry name" value="THUMP"/>
    <property type="match status" value="1"/>
</dbReference>
<dbReference type="Pfam" id="PF22025">
    <property type="entry name" value="ThiI_fer"/>
    <property type="match status" value="1"/>
</dbReference>
<dbReference type="PROSITE" id="PS51165">
    <property type="entry name" value="THUMP"/>
    <property type="match status" value="1"/>
</dbReference>
<dbReference type="OrthoDB" id="9773948at2"/>
<dbReference type="CDD" id="cd01712">
    <property type="entry name" value="PPase_ThiI"/>
    <property type="match status" value="1"/>
</dbReference>
<keyword evidence="15" id="KW-1185">Reference proteome</keyword>
<comment type="catalytic activity">
    <reaction evidence="11">
        <text>[ThiS sulfur-carrier protein]-C-terminal Gly-Gly-AMP + S-sulfanyl-L-cysteinyl-[cysteine desulfurase] + AH2 = [ThiS sulfur-carrier protein]-C-terminal-Gly-aminoethanethioate + L-cysteinyl-[cysteine desulfurase] + A + AMP + 2 H(+)</text>
        <dbReference type="Rhea" id="RHEA:43340"/>
        <dbReference type="Rhea" id="RHEA-COMP:12157"/>
        <dbReference type="Rhea" id="RHEA-COMP:12158"/>
        <dbReference type="Rhea" id="RHEA-COMP:12910"/>
        <dbReference type="Rhea" id="RHEA-COMP:19908"/>
        <dbReference type="ChEBI" id="CHEBI:13193"/>
        <dbReference type="ChEBI" id="CHEBI:15378"/>
        <dbReference type="ChEBI" id="CHEBI:17499"/>
        <dbReference type="ChEBI" id="CHEBI:29950"/>
        <dbReference type="ChEBI" id="CHEBI:61963"/>
        <dbReference type="ChEBI" id="CHEBI:90618"/>
        <dbReference type="ChEBI" id="CHEBI:232372"/>
        <dbReference type="ChEBI" id="CHEBI:456215"/>
    </reaction>
</comment>
<dbReference type="CDD" id="cd00158">
    <property type="entry name" value="RHOD"/>
    <property type="match status" value="1"/>
</dbReference>
<dbReference type="InterPro" id="IPR049961">
    <property type="entry name" value="ThiI_N"/>
</dbReference>
<comment type="function">
    <text evidence="11">Catalyzes the ATP-dependent transfer of a sulfur to tRNA to produce 4-thiouridine in position 8 of tRNAs, which functions as a near-UV photosensor. Also catalyzes the transfer of sulfur to the sulfur carrier protein ThiS, forming ThiS-thiocarboxylate. This is a step in the synthesis of thiazole, in the thiamine biosynthesis pathway. The sulfur is donated as persulfide by IscS.</text>
</comment>
<dbReference type="Pfam" id="PF02568">
    <property type="entry name" value="ThiI"/>
    <property type="match status" value="1"/>
</dbReference>
<sequence>MKFIVKLQAEITIKSRPVRKRFTKILESNIKNVLRRVDEQVTTRMNWDNVEVNTKDNSPENRERLVDALKSIPGVPMFLEVQQTPFTDLHDIFEKTLAVHAKTIENKSFCVRVKRTGSHDFNSLKIEQYVGGGLNQAVDSARVQLRKPEVTIRLEVKNNDLFIVTERHQGLGGFPIATQEDVLSLMSGGFDSGVASYQMIKKGSRTHYCFFNLGGSAHEVGVKQVSYYLWNKFGASHRVKFFAVDFEPVVAEILEKVENGQMGVVLKRMMMRAAAKVAEKAKIQALVTGESLGQVSSQTLTNLNVINRVTDTLILRPLAAYDKQDIIDIARDIGTEDFAKTIPEYCGVISKKPTVKAVLSKVEAEEDNFDFTILDKVVAETRVLDIRDIGKETEEEVRAVEQVEHIAENAVVLDIRSPEEEDENPLEIDGVDVKHIPFYKLATQFGDLDMSKEYLLYCDHGVMSKLQALYLHDNGFNNVKVYRP</sequence>
<dbReference type="PANTHER" id="PTHR43209">
    <property type="entry name" value="TRNA SULFURTRANSFERASE"/>
    <property type="match status" value="1"/>
</dbReference>
<keyword evidence="5 11" id="KW-0547">Nucleotide-binding</keyword>
<dbReference type="SMART" id="SM00981">
    <property type="entry name" value="THUMP"/>
    <property type="match status" value="1"/>
</dbReference>
<dbReference type="UniPathway" id="UPA00060"/>
<evidence type="ECO:0000256" key="3">
    <source>
        <dbReference type="ARBA" id="ARBA00022555"/>
    </source>
</evidence>
<dbReference type="InterPro" id="IPR054173">
    <property type="entry name" value="ThiI_fer"/>
</dbReference>
<dbReference type="InterPro" id="IPR014729">
    <property type="entry name" value="Rossmann-like_a/b/a_fold"/>
</dbReference>
<dbReference type="FunFam" id="3.40.50.620:FF:000029">
    <property type="entry name" value="tRNA sulfurtransferase"/>
    <property type="match status" value="1"/>
</dbReference>
<dbReference type="InterPro" id="IPR036873">
    <property type="entry name" value="Rhodanese-like_dom_sf"/>
</dbReference>
<name>A0A4P6PBK3_9GAMM</name>
<evidence type="ECO:0000256" key="6">
    <source>
        <dbReference type="ARBA" id="ARBA00022840"/>
    </source>
</evidence>
<dbReference type="PROSITE" id="PS50206">
    <property type="entry name" value="RHODANESE_3"/>
    <property type="match status" value="1"/>
</dbReference>
<evidence type="ECO:0000256" key="2">
    <source>
        <dbReference type="ARBA" id="ARBA00022490"/>
    </source>
</evidence>
<dbReference type="PANTHER" id="PTHR43209:SF1">
    <property type="entry name" value="TRNA SULFURTRANSFERASE"/>
    <property type="match status" value="1"/>
</dbReference>
<dbReference type="KEGG" id="lsd:EMK97_15785"/>
<dbReference type="InterPro" id="IPR049962">
    <property type="entry name" value="THUMP_ThiI"/>
</dbReference>
<dbReference type="GO" id="GO:0005524">
    <property type="term" value="F:ATP binding"/>
    <property type="evidence" value="ECO:0007669"/>
    <property type="project" value="UniProtKB-UniRule"/>
</dbReference>
<dbReference type="Gene3D" id="3.40.50.620">
    <property type="entry name" value="HUPs"/>
    <property type="match status" value="1"/>
</dbReference>
<comment type="caution">
    <text evidence="11">Lacks conserved residue(s) required for the propagation of feature annotation.</text>
</comment>
<comment type="subcellular location">
    <subcellularLocation>
        <location evidence="1 11">Cytoplasm</location>
    </subcellularLocation>
</comment>
<evidence type="ECO:0000256" key="1">
    <source>
        <dbReference type="ARBA" id="ARBA00004496"/>
    </source>
</evidence>
<accession>A0A4P6PBK3</accession>
<dbReference type="SUPFAM" id="SSF52402">
    <property type="entry name" value="Adenine nucleotide alpha hydrolases-like"/>
    <property type="match status" value="1"/>
</dbReference>
<gene>
    <name evidence="11 14" type="primary">thiI</name>
    <name evidence="14" type="ORF">EMK97_15785</name>
</gene>
<dbReference type="Gene3D" id="3.40.250.10">
    <property type="entry name" value="Rhodanese-like domain"/>
    <property type="match status" value="1"/>
</dbReference>
<dbReference type="GO" id="GO:0009228">
    <property type="term" value="P:thiamine biosynthetic process"/>
    <property type="evidence" value="ECO:0007669"/>
    <property type="project" value="UniProtKB-KW"/>
</dbReference>
<protein>
    <recommendedName>
        <fullName evidence="11">tRNA sulfurtransferase</fullName>
        <ecNumber evidence="11">2.8.1.4</ecNumber>
    </recommendedName>
    <alternativeName>
        <fullName evidence="11">Sulfur carrier protein ThiS sulfurtransferase</fullName>
    </alternativeName>
    <alternativeName>
        <fullName evidence="11">Thiamine biosynthesis protein ThiI</fullName>
    </alternativeName>
    <alternativeName>
        <fullName evidence="11">tRNA 4-thiouridine synthase</fullName>
    </alternativeName>
</protein>
<proteinExistence type="inferred from homology"/>
<keyword evidence="7 11" id="KW-0694">RNA-binding</keyword>
<dbReference type="CDD" id="cd11716">
    <property type="entry name" value="THUMP_ThiI"/>
    <property type="match status" value="1"/>
</dbReference>
<dbReference type="GO" id="GO:0000049">
    <property type="term" value="F:tRNA binding"/>
    <property type="evidence" value="ECO:0007669"/>
    <property type="project" value="UniProtKB-UniRule"/>
</dbReference>
<dbReference type="InterPro" id="IPR050102">
    <property type="entry name" value="tRNA_sulfurtransferase_ThiI"/>
</dbReference>
<keyword evidence="4 11" id="KW-0808">Transferase</keyword>
<feature type="binding site" evidence="11">
    <location>
        <position position="298"/>
    </location>
    <ligand>
        <name>ATP</name>
        <dbReference type="ChEBI" id="CHEBI:30616"/>
    </ligand>
</feature>
<organism evidence="14 15">
    <name type="scientific">Litorilituus sediminis</name>
    <dbReference type="NCBI Taxonomy" id="718192"/>
    <lineage>
        <taxon>Bacteria</taxon>
        <taxon>Pseudomonadati</taxon>
        <taxon>Pseudomonadota</taxon>
        <taxon>Gammaproteobacteria</taxon>
        <taxon>Alteromonadales</taxon>
        <taxon>Colwelliaceae</taxon>
        <taxon>Litorilituus</taxon>
    </lineage>
</organism>
<feature type="domain" description="THUMP" evidence="13">
    <location>
        <begin position="63"/>
        <end position="167"/>
    </location>
</feature>
<feature type="domain" description="Rhodanese" evidence="12">
    <location>
        <begin position="406"/>
        <end position="482"/>
    </location>
</feature>
<keyword evidence="9 11" id="KW-1015">Disulfide bond</keyword>
<comment type="pathway">
    <text evidence="11">Cofactor biosynthesis; thiamine diphosphate biosynthesis.</text>
</comment>
<dbReference type="GO" id="GO:0004810">
    <property type="term" value="F:CCA tRNA nucleotidyltransferase activity"/>
    <property type="evidence" value="ECO:0007669"/>
    <property type="project" value="InterPro"/>
</dbReference>
<evidence type="ECO:0000313" key="15">
    <source>
        <dbReference type="Proteomes" id="UP000290244"/>
    </source>
</evidence>
<dbReference type="InterPro" id="IPR001763">
    <property type="entry name" value="Rhodanese-like_dom"/>
</dbReference>
<keyword evidence="6 11" id="KW-0067">ATP-binding</keyword>
<keyword evidence="10 11" id="KW-0676">Redox-active center</keyword>
<feature type="binding site" evidence="11">
    <location>
        <position position="267"/>
    </location>
    <ligand>
        <name>ATP</name>
        <dbReference type="ChEBI" id="CHEBI:30616"/>
    </ligand>
</feature>
<evidence type="ECO:0000259" key="12">
    <source>
        <dbReference type="PROSITE" id="PS50206"/>
    </source>
</evidence>
<dbReference type="Gene3D" id="3.30.2130.30">
    <property type="match status" value="1"/>
</dbReference>
<keyword evidence="8 11" id="KW-0784">Thiamine biosynthesis</keyword>
<feature type="disulfide bond" description="Redox-active" evidence="11">
    <location>
        <begin position="346"/>
        <end position="458"/>
    </location>
</feature>
<dbReference type="InterPro" id="IPR026340">
    <property type="entry name" value="THII_Thiazole_biosynth_dom"/>
</dbReference>
<feature type="active site" description="Cysteine persulfide intermediate" evidence="11">
    <location>
        <position position="458"/>
    </location>
</feature>
<evidence type="ECO:0000256" key="9">
    <source>
        <dbReference type="ARBA" id="ARBA00023157"/>
    </source>
</evidence>
<dbReference type="GO" id="GO:0140741">
    <property type="term" value="F:tRNA-uracil-4 sulfurtransferase activity"/>
    <property type="evidence" value="ECO:0007669"/>
    <property type="project" value="UniProtKB-EC"/>
</dbReference>
<dbReference type="RefSeq" id="WP_130603751.1">
    <property type="nucleotide sequence ID" value="NZ_CP034759.1"/>
</dbReference>
<dbReference type="EMBL" id="CP034759">
    <property type="protein sequence ID" value="QBG37082.1"/>
    <property type="molecule type" value="Genomic_DNA"/>
</dbReference>
<dbReference type="InterPro" id="IPR020536">
    <property type="entry name" value="ThiI_AANH"/>
</dbReference>
<comment type="catalytic activity">
    <reaction evidence="11">
        <text>[ThiI sulfur-carrier protein]-S-sulfanyl-L-cysteine + a uridine in tRNA + 2 reduced [2Fe-2S]-[ferredoxin] + ATP + H(+) = [ThiI sulfur-carrier protein]-L-cysteine + a 4-thiouridine in tRNA + 2 oxidized [2Fe-2S]-[ferredoxin] + AMP + diphosphate</text>
        <dbReference type="Rhea" id="RHEA:24176"/>
        <dbReference type="Rhea" id="RHEA-COMP:10000"/>
        <dbReference type="Rhea" id="RHEA-COMP:10001"/>
        <dbReference type="Rhea" id="RHEA-COMP:13337"/>
        <dbReference type="Rhea" id="RHEA-COMP:13338"/>
        <dbReference type="Rhea" id="RHEA-COMP:13339"/>
        <dbReference type="Rhea" id="RHEA-COMP:13340"/>
        <dbReference type="ChEBI" id="CHEBI:15378"/>
        <dbReference type="ChEBI" id="CHEBI:29950"/>
        <dbReference type="ChEBI" id="CHEBI:30616"/>
        <dbReference type="ChEBI" id="CHEBI:33019"/>
        <dbReference type="ChEBI" id="CHEBI:33737"/>
        <dbReference type="ChEBI" id="CHEBI:33738"/>
        <dbReference type="ChEBI" id="CHEBI:61963"/>
        <dbReference type="ChEBI" id="CHEBI:65315"/>
        <dbReference type="ChEBI" id="CHEBI:136798"/>
        <dbReference type="ChEBI" id="CHEBI:456215"/>
        <dbReference type="EC" id="2.8.1.4"/>
    </reaction>
</comment>
<keyword evidence="3 11" id="KW-0820">tRNA-binding</keyword>
<dbReference type="NCBIfam" id="TIGR00342">
    <property type="entry name" value="tRNA uracil 4-sulfurtransferase ThiI"/>
    <property type="match status" value="1"/>
</dbReference>
<feature type="binding site" evidence="11">
    <location>
        <position position="289"/>
    </location>
    <ligand>
        <name>ATP</name>
        <dbReference type="ChEBI" id="CHEBI:30616"/>
    </ligand>
</feature>
<feature type="binding site" evidence="11">
    <location>
        <begin position="185"/>
        <end position="186"/>
    </location>
    <ligand>
        <name>ATP</name>
        <dbReference type="ChEBI" id="CHEBI:30616"/>
    </ligand>
</feature>